<dbReference type="SMART" id="SM00400">
    <property type="entry name" value="ZnF_CHCC"/>
    <property type="match status" value="1"/>
</dbReference>
<dbReference type="InterPro" id="IPR050219">
    <property type="entry name" value="DnaG_primase"/>
</dbReference>
<evidence type="ECO:0000313" key="5">
    <source>
        <dbReference type="EMBL" id="ADV63123.1"/>
    </source>
</evidence>
<dbReference type="GO" id="GO:0003899">
    <property type="term" value="F:DNA-directed RNA polymerase activity"/>
    <property type="evidence" value="ECO:0007669"/>
    <property type="project" value="InterPro"/>
</dbReference>
<dbReference type="Proteomes" id="UP000008631">
    <property type="component" value="Chromosome"/>
</dbReference>
<evidence type="ECO:0000313" key="6">
    <source>
        <dbReference type="Proteomes" id="UP000008631"/>
    </source>
</evidence>
<dbReference type="SUPFAM" id="SSF56731">
    <property type="entry name" value="DNA primase core"/>
    <property type="match status" value="1"/>
</dbReference>
<keyword evidence="1" id="KW-0479">Metal-binding</keyword>
<dbReference type="GO" id="GO:0006269">
    <property type="term" value="P:DNA replication, synthesis of primer"/>
    <property type="evidence" value="ECO:0007669"/>
    <property type="project" value="TreeGrafter"/>
</dbReference>
<dbReference type="AlphaFoldDB" id="E8QYC8"/>
<evidence type="ECO:0000259" key="4">
    <source>
        <dbReference type="SMART" id="SM00400"/>
    </source>
</evidence>
<dbReference type="Pfam" id="PF01807">
    <property type="entry name" value="Zn_ribbon_DnaG"/>
    <property type="match status" value="1"/>
</dbReference>
<dbReference type="CDD" id="cd01029">
    <property type="entry name" value="TOPRIM_primases"/>
    <property type="match status" value="1"/>
</dbReference>
<dbReference type="KEGG" id="ipa:Isop_2552"/>
<dbReference type="RefSeq" id="WP_013565411.1">
    <property type="nucleotide sequence ID" value="NC_014962.1"/>
</dbReference>
<dbReference type="GO" id="GO:0003677">
    <property type="term" value="F:DNA binding"/>
    <property type="evidence" value="ECO:0007669"/>
    <property type="project" value="InterPro"/>
</dbReference>
<dbReference type="InterPro" id="IPR034154">
    <property type="entry name" value="TOPRIM_DnaG/twinkle"/>
</dbReference>
<keyword evidence="2" id="KW-0863">Zinc-finger</keyword>
<keyword evidence="3" id="KW-0862">Zinc</keyword>
<reference evidence="5 6" key="2">
    <citation type="journal article" date="2011" name="Stand. Genomic Sci.">
        <title>Complete genome sequence of Isosphaera pallida type strain (IS1B).</title>
        <authorList>
            <consortium name="US DOE Joint Genome Institute (JGI-PGF)"/>
            <person name="Goker M."/>
            <person name="Cleland D."/>
            <person name="Saunders E."/>
            <person name="Lapidus A."/>
            <person name="Nolan M."/>
            <person name="Lucas S."/>
            <person name="Hammon N."/>
            <person name="Deshpande S."/>
            <person name="Cheng J.F."/>
            <person name="Tapia R."/>
            <person name="Han C."/>
            <person name="Goodwin L."/>
            <person name="Pitluck S."/>
            <person name="Liolios K."/>
            <person name="Pagani I."/>
            <person name="Ivanova N."/>
            <person name="Mavromatis K."/>
            <person name="Pati A."/>
            <person name="Chen A."/>
            <person name="Palaniappan K."/>
            <person name="Land M."/>
            <person name="Hauser L."/>
            <person name="Chang Y.J."/>
            <person name="Jeffries C.D."/>
            <person name="Detter J.C."/>
            <person name="Beck B."/>
            <person name="Woyke T."/>
            <person name="Bristow J."/>
            <person name="Eisen J.A."/>
            <person name="Markowitz V."/>
            <person name="Hugenholtz P."/>
            <person name="Kyrpides N.C."/>
            <person name="Klenk H.P."/>
        </authorList>
    </citation>
    <scope>NUCLEOTIDE SEQUENCE [LARGE SCALE GENOMIC DNA]</scope>
    <source>
        <strain evidence="6">ATCC 43644 / DSM 9630 / IS1B</strain>
    </source>
</reference>
<dbReference type="InterPro" id="IPR002694">
    <property type="entry name" value="Znf_CHC2"/>
</dbReference>
<accession>E8QYC8</accession>
<dbReference type="PANTHER" id="PTHR30313:SF2">
    <property type="entry name" value="DNA PRIMASE"/>
    <property type="match status" value="1"/>
</dbReference>
<protein>
    <recommendedName>
        <fullName evidence="4">Zinc finger CHC2-type domain-containing protein</fullName>
    </recommendedName>
</protein>
<dbReference type="GO" id="GO:0008270">
    <property type="term" value="F:zinc ion binding"/>
    <property type="evidence" value="ECO:0007669"/>
    <property type="project" value="UniProtKB-KW"/>
</dbReference>
<keyword evidence="6" id="KW-1185">Reference proteome</keyword>
<sequence length="631" mass="70087">MGFMKGGALRERLEEWKTRLDCRVVARSLGLAGRGSRWFCPSCQPGGGRTPDLAAEAERFRCFKCGAGGDVIALVRLATGLDFAQAVEWLEQRFAAPLERERNGPKGTRSLTRPTIRTNRPSLRERARAEASNAVDLSARAMVFERFRAGCRDPRPGDPAWTFLVERSIHPEAFRRLRVGWLANGGELADLMARLTREWDEPTLIRAGLWRLGRTRTPRTGGPVFRPYGHLDRPILVLPYPWNGRLVHLKVRALIDSSEAEAQGIPRFLSAAGSIPCPYHADALVREPTEETRRGTLWICEGETDTLAALSRGWRAIGVPGWSGFKAGWIARIKGTFRAVRLAMDGDEAGARGAADIAAKFRRAGAPAPRLLPPRPGHDLGDRLRAPNAEALRALLDRLAARGWNLRGRLVHFRPAPGVRTGRLHYPSFNEPEFPEAPDDPRLANLQPVVPGRLWARCGYVRPWTRILCGWMRRQWPDQADALEEDLMTTTREADLIAWLEGRGPAPKPLQPHTRSLLGALGALRVGPLRTLAGRPLADSSNPSGLVGLERILAGTLADLIHRAALEWEGSLEHHPDLSRHADLGLIWFDRLWVEFDPNAVALDTIAARLRYALRLAARFEGLAIDARIET</sequence>
<evidence type="ECO:0000256" key="1">
    <source>
        <dbReference type="ARBA" id="ARBA00022723"/>
    </source>
</evidence>
<reference key="1">
    <citation type="submission" date="2010-11" db="EMBL/GenBank/DDBJ databases">
        <title>The complete sequence of chromosome of Isophaera pallida ATCC 43644.</title>
        <authorList>
            <consortium name="US DOE Joint Genome Institute (JGI-PGF)"/>
            <person name="Lucas S."/>
            <person name="Copeland A."/>
            <person name="Lapidus A."/>
            <person name="Bruce D."/>
            <person name="Goodwin L."/>
            <person name="Pitluck S."/>
            <person name="Kyrpides N."/>
            <person name="Mavromatis K."/>
            <person name="Pagani I."/>
            <person name="Ivanova N."/>
            <person name="Saunders E."/>
            <person name="Brettin T."/>
            <person name="Detter J.C."/>
            <person name="Han C."/>
            <person name="Tapia R."/>
            <person name="Land M."/>
            <person name="Hauser L."/>
            <person name="Markowitz V."/>
            <person name="Cheng J.-F."/>
            <person name="Hugenholtz P."/>
            <person name="Woyke T."/>
            <person name="Wu D."/>
            <person name="Eisen J.A."/>
        </authorList>
    </citation>
    <scope>NUCLEOTIDE SEQUENCE</scope>
    <source>
        <strain>ATCC 43644</strain>
    </source>
</reference>
<evidence type="ECO:0000256" key="3">
    <source>
        <dbReference type="ARBA" id="ARBA00022833"/>
    </source>
</evidence>
<feature type="domain" description="Zinc finger CHC2-type" evidence="4">
    <location>
        <begin position="47"/>
        <end position="91"/>
    </location>
</feature>
<gene>
    <name evidence="5" type="ordered locus">Isop_2552</name>
</gene>
<dbReference type="SUPFAM" id="SSF57783">
    <property type="entry name" value="Zinc beta-ribbon"/>
    <property type="match status" value="1"/>
</dbReference>
<proteinExistence type="predicted"/>
<dbReference type="PANTHER" id="PTHR30313">
    <property type="entry name" value="DNA PRIMASE"/>
    <property type="match status" value="1"/>
</dbReference>
<dbReference type="OrthoDB" id="9804281at2"/>
<dbReference type="Gene3D" id="3.40.1360.10">
    <property type="match status" value="1"/>
</dbReference>
<dbReference type="EMBL" id="CP002353">
    <property type="protein sequence ID" value="ADV63123.1"/>
    <property type="molecule type" value="Genomic_DNA"/>
</dbReference>
<name>E8QYC8_ISOPI</name>
<dbReference type="STRING" id="575540.Isop_2552"/>
<dbReference type="Gene3D" id="3.90.580.10">
    <property type="entry name" value="Zinc finger, CHC2-type domain"/>
    <property type="match status" value="1"/>
</dbReference>
<dbReference type="GO" id="GO:0005737">
    <property type="term" value="C:cytoplasm"/>
    <property type="evidence" value="ECO:0007669"/>
    <property type="project" value="TreeGrafter"/>
</dbReference>
<dbReference type="HOGENOM" id="CLU_433320_0_0_0"/>
<evidence type="ECO:0000256" key="2">
    <source>
        <dbReference type="ARBA" id="ARBA00022771"/>
    </source>
</evidence>
<dbReference type="eggNOG" id="COG0358">
    <property type="taxonomic scope" value="Bacteria"/>
</dbReference>
<organism evidence="5 6">
    <name type="scientific">Isosphaera pallida (strain ATCC 43644 / DSM 9630 / IS1B)</name>
    <dbReference type="NCBI Taxonomy" id="575540"/>
    <lineage>
        <taxon>Bacteria</taxon>
        <taxon>Pseudomonadati</taxon>
        <taxon>Planctomycetota</taxon>
        <taxon>Planctomycetia</taxon>
        <taxon>Isosphaerales</taxon>
        <taxon>Isosphaeraceae</taxon>
        <taxon>Isosphaera</taxon>
    </lineage>
</organism>
<dbReference type="InParanoid" id="E8QYC8"/>
<dbReference type="InterPro" id="IPR036977">
    <property type="entry name" value="DNA_primase_Znf_CHC2"/>
</dbReference>